<dbReference type="PROSITE" id="PS51186">
    <property type="entry name" value="GNAT"/>
    <property type="match status" value="1"/>
</dbReference>
<protein>
    <submittedName>
        <fullName evidence="4">N-acetyltransferase 8</fullName>
    </submittedName>
</protein>
<gene>
    <name evidence="4" type="primary">LOC115544451</name>
</gene>
<dbReference type="GeneID" id="115544451"/>
<keyword evidence="1" id="KW-0808">Transferase</keyword>
<dbReference type="Pfam" id="PF00583">
    <property type="entry name" value="Acetyltransf_1"/>
    <property type="match status" value="1"/>
</dbReference>
<evidence type="ECO:0000256" key="2">
    <source>
        <dbReference type="SAM" id="Phobius"/>
    </source>
</evidence>
<dbReference type="SUPFAM" id="SSF55729">
    <property type="entry name" value="Acyl-CoA N-acyltransferases (Nat)"/>
    <property type="match status" value="1"/>
</dbReference>
<dbReference type="CDD" id="cd04301">
    <property type="entry name" value="NAT_SF"/>
    <property type="match status" value="1"/>
</dbReference>
<dbReference type="Gene3D" id="3.40.630.30">
    <property type="match status" value="1"/>
</dbReference>
<dbReference type="InterPro" id="IPR016181">
    <property type="entry name" value="Acyl_CoA_acyltransferase"/>
</dbReference>
<dbReference type="PANTHER" id="PTHR13947:SF60">
    <property type="entry name" value="N-ACETYLTRANSFERASE DOMAIN-CONTAINING PROTEIN"/>
    <property type="match status" value="1"/>
</dbReference>
<dbReference type="GO" id="GO:0003401">
    <property type="term" value="P:axis elongation"/>
    <property type="evidence" value="ECO:0007669"/>
    <property type="project" value="Ensembl"/>
</dbReference>
<feature type="domain" description="N-acetyltransferase" evidence="3">
    <location>
        <begin position="66"/>
        <end position="219"/>
    </location>
</feature>
<reference evidence="4" key="1">
    <citation type="submission" date="2025-08" db="UniProtKB">
        <authorList>
            <consortium name="Ensembl"/>
        </authorList>
    </citation>
    <scope>IDENTIFICATION</scope>
</reference>
<reference evidence="4" key="2">
    <citation type="submission" date="2025-09" db="UniProtKB">
        <authorList>
            <consortium name="Ensembl"/>
        </authorList>
    </citation>
    <scope>IDENTIFICATION</scope>
</reference>
<keyword evidence="2" id="KW-0812">Transmembrane</keyword>
<name>A0A8C5CHJ1_GADMO</name>
<keyword evidence="2" id="KW-0472">Membrane</keyword>
<evidence type="ECO:0000256" key="1">
    <source>
        <dbReference type="ARBA" id="ARBA00022679"/>
    </source>
</evidence>
<dbReference type="GeneTree" id="ENSGT00950000182932"/>
<feature type="transmembrane region" description="Helical" evidence="2">
    <location>
        <begin position="45"/>
        <end position="75"/>
    </location>
</feature>
<dbReference type="Proteomes" id="UP000694546">
    <property type="component" value="Chromosome 5"/>
</dbReference>
<dbReference type="InterPro" id="IPR000182">
    <property type="entry name" value="GNAT_dom"/>
</dbReference>
<dbReference type="KEGG" id="gmh:115544451"/>
<dbReference type="GO" id="GO:0008080">
    <property type="term" value="F:N-acetyltransferase activity"/>
    <property type="evidence" value="ECO:0007669"/>
    <property type="project" value="InterPro"/>
</dbReference>
<evidence type="ECO:0000313" key="4">
    <source>
        <dbReference type="Ensembl" id="ENSGMOP00000060773.1"/>
    </source>
</evidence>
<dbReference type="InterPro" id="IPR050769">
    <property type="entry name" value="NAT_camello-type"/>
</dbReference>
<dbReference type="OrthoDB" id="41532at2759"/>
<dbReference type="AlphaFoldDB" id="A0A8C5CHJ1"/>
<evidence type="ECO:0000259" key="3">
    <source>
        <dbReference type="PROSITE" id="PS51186"/>
    </source>
</evidence>
<sequence>MDAVRIRKYDPEEDEEAVREIFTMGMSEQVPSAFMHILKQPPTQMVLMCVFCALLTSSKSFLLPILTVTLLLAGIRQLACHITKKYIDSCLESDLGRIADAYLASKDTCFWVAESDGSVVGMVACVPAQEANGGGGMPGCAQLKRMSVRRSHRHMGVGTALCRTVVAFARERGFPSVVLRTSVLMTDAQLLYRHAGFAETRQIPVPNFLAKVLNFCLIEYRLDVTQQDDHRD</sequence>
<organism evidence="4 5">
    <name type="scientific">Gadus morhua</name>
    <name type="common">Atlantic cod</name>
    <dbReference type="NCBI Taxonomy" id="8049"/>
    <lineage>
        <taxon>Eukaryota</taxon>
        <taxon>Metazoa</taxon>
        <taxon>Chordata</taxon>
        <taxon>Craniata</taxon>
        <taxon>Vertebrata</taxon>
        <taxon>Euteleostomi</taxon>
        <taxon>Actinopterygii</taxon>
        <taxon>Neopterygii</taxon>
        <taxon>Teleostei</taxon>
        <taxon>Neoteleostei</taxon>
        <taxon>Acanthomorphata</taxon>
        <taxon>Zeiogadaria</taxon>
        <taxon>Gadariae</taxon>
        <taxon>Gadiformes</taxon>
        <taxon>Gadoidei</taxon>
        <taxon>Gadidae</taxon>
        <taxon>Gadus</taxon>
    </lineage>
</organism>
<dbReference type="GO" id="GO:0043009">
    <property type="term" value="P:chordate embryonic development"/>
    <property type="evidence" value="ECO:0007669"/>
    <property type="project" value="Ensembl"/>
</dbReference>
<dbReference type="Ensembl" id="ENSGMOT00000065887.1">
    <property type="protein sequence ID" value="ENSGMOP00000060773.1"/>
    <property type="gene ID" value="ENSGMOG00000032728.1"/>
</dbReference>
<accession>A0A8C5CHJ1</accession>
<keyword evidence="5" id="KW-1185">Reference proteome</keyword>
<dbReference type="RefSeq" id="XP_030213267.1">
    <property type="nucleotide sequence ID" value="XM_030357407.1"/>
</dbReference>
<dbReference type="PANTHER" id="PTHR13947">
    <property type="entry name" value="GNAT FAMILY N-ACETYLTRANSFERASE"/>
    <property type="match status" value="1"/>
</dbReference>
<evidence type="ECO:0000313" key="5">
    <source>
        <dbReference type="Proteomes" id="UP000694546"/>
    </source>
</evidence>
<proteinExistence type="predicted"/>
<dbReference type="OMA" id="YVPTLCV"/>
<dbReference type="RefSeq" id="XP_030213268.1">
    <property type="nucleotide sequence ID" value="XM_030357408.1"/>
</dbReference>
<keyword evidence="2" id="KW-1133">Transmembrane helix</keyword>